<dbReference type="RefSeq" id="WP_196988714.1">
    <property type="nucleotide sequence ID" value="NZ_JADWYR010000001.1"/>
</dbReference>
<gene>
    <name evidence="2" type="ORF">I5907_00080</name>
</gene>
<dbReference type="InterPro" id="IPR021345">
    <property type="entry name" value="DUF2961"/>
</dbReference>
<feature type="signal peptide" evidence="1">
    <location>
        <begin position="1"/>
        <end position="19"/>
    </location>
</feature>
<evidence type="ECO:0000256" key="1">
    <source>
        <dbReference type="SAM" id="SignalP"/>
    </source>
</evidence>
<organism evidence="2 3">
    <name type="scientific">Panacibacter microcysteis</name>
    <dbReference type="NCBI Taxonomy" id="2793269"/>
    <lineage>
        <taxon>Bacteria</taxon>
        <taxon>Pseudomonadati</taxon>
        <taxon>Bacteroidota</taxon>
        <taxon>Chitinophagia</taxon>
        <taxon>Chitinophagales</taxon>
        <taxon>Chitinophagaceae</taxon>
        <taxon>Panacibacter</taxon>
    </lineage>
</organism>
<comment type="caution">
    <text evidence="2">The sequence shown here is derived from an EMBL/GenBank/DDBJ whole genome shotgun (WGS) entry which is preliminary data.</text>
</comment>
<reference evidence="2" key="1">
    <citation type="submission" date="2020-11" db="EMBL/GenBank/DDBJ databases">
        <title>Bacterial whole genome sequence for Panacibacter sp. DH6.</title>
        <authorList>
            <person name="Le V."/>
            <person name="Ko S."/>
            <person name="Ahn C.-Y."/>
            <person name="Oh H.-M."/>
        </authorList>
    </citation>
    <scope>NUCLEOTIDE SEQUENCE</scope>
    <source>
        <strain evidence="2">DH6</strain>
    </source>
</reference>
<sequence length="407" mass="46068">MKRTVAFLSLIFVCYVAKAQIPSAKSLFQFDSTSTPRWASFENPTAAKGKAATENYGAKGHPSDEINAGETKVLLNTKSAGIINRIWITIDDRSPEMLRSLKLEMFWDDASKPAVSVPFGDFFGIGLGKTTAFHNALFVNPEGRSFICYIPMPFKTAARIQIKNESDKRLTHIFYDINFQQTPWRNDNLYFHAYWHRDTATKLAEDFKLLPKVKGKGRFLGVNVGVLANPVYENHWWGEGEVKIYLDGDTNYPTLSGTGTEDYIGTGWGQGEFYNDYAGSLYASRNNDNGWCFYRYHIPDPIFFRRDIKVVLPEMGSNKKELVAALQAKGVPLIPATIDDQHGAPKPLYKPGYTVNLNDTTLPEGYIIFYRSDDVSSCAYFYLDKPTDDLPPLQDVIMRTYKLIKKD</sequence>
<dbReference type="EMBL" id="JADWYR010000001">
    <property type="protein sequence ID" value="MBG9374614.1"/>
    <property type="molecule type" value="Genomic_DNA"/>
</dbReference>
<dbReference type="Pfam" id="PF11175">
    <property type="entry name" value="DUF2961"/>
    <property type="match status" value="1"/>
</dbReference>
<keyword evidence="3" id="KW-1185">Reference proteome</keyword>
<proteinExistence type="predicted"/>
<feature type="chain" id="PRO_5038095421" evidence="1">
    <location>
        <begin position="20"/>
        <end position="407"/>
    </location>
</feature>
<evidence type="ECO:0000313" key="2">
    <source>
        <dbReference type="EMBL" id="MBG9374614.1"/>
    </source>
</evidence>
<dbReference type="Gene3D" id="2.60.120.1390">
    <property type="match status" value="1"/>
</dbReference>
<dbReference type="AlphaFoldDB" id="A0A931E3S0"/>
<evidence type="ECO:0000313" key="3">
    <source>
        <dbReference type="Proteomes" id="UP000628448"/>
    </source>
</evidence>
<protein>
    <submittedName>
        <fullName evidence="2">DUF2961 domain-containing protein</fullName>
    </submittedName>
</protein>
<name>A0A931E3S0_9BACT</name>
<accession>A0A931E3S0</accession>
<keyword evidence="1" id="KW-0732">Signal</keyword>
<dbReference type="Proteomes" id="UP000628448">
    <property type="component" value="Unassembled WGS sequence"/>
</dbReference>